<evidence type="ECO:0000256" key="3">
    <source>
        <dbReference type="ARBA" id="ARBA00023157"/>
    </source>
</evidence>
<dbReference type="InterPro" id="IPR013780">
    <property type="entry name" value="Glyco_hydro_b"/>
</dbReference>
<dbReference type="InterPro" id="IPR002241">
    <property type="entry name" value="Glyco_hydro_27"/>
</dbReference>
<reference evidence="8 9" key="1">
    <citation type="submission" date="2023-11" db="EMBL/GenBank/DDBJ databases">
        <title>Halocaridina rubra genome assembly.</title>
        <authorList>
            <person name="Smith C."/>
        </authorList>
    </citation>
    <scope>NUCLEOTIDE SEQUENCE [LARGE SCALE GENOMIC DNA]</scope>
    <source>
        <strain evidence="8">EP-1</strain>
        <tissue evidence="8">Whole</tissue>
    </source>
</reference>
<evidence type="ECO:0000256" key="1">
    <source>
        <dbReference type="ARBA" id="ARBA00009743"/>
    </source>
</evidence>
<evidence type="ECO:0000256" key="4">
    <source>
        <dbReference type="ARBA" id="ARBA00023180"/>
    </source>
</evidence>
<evidence type="ECO:0000259" key="7">
    <source>
        <dbReference type="Pfam" id="PF17450"/>
    </source>
</evidence>
<dbReference type="AlphaFoldDB" id="A0AAN8XK59"/>
<sequence length="246" mass="27589">MDEGYPEFGMHLNQTGRPMVYSCSWPDYQEGHMTVNWTAIIKTCNLWRNYGDIQDSWQSVSSIINYYGDNQDDIAPHAGPGHWNDPDMLIIGNFGLSYEQSRVQMAMWSVMASPLLMSVDLRTIHPRYKEILQNREIIAVNQDSMGVQGRRITKTGNIEIWTKPINPSNGSDHSYALVVLNQGTGGTPANVTITPKDLGMTYADGYTVTDLFANSTIGKFTPDQHFYVRVNPTGVVMLRCNIASSQ</sequence>
<dbReference type="PANTHER" id="PTHR11452">
    <property type="entry name" value="ALPHA-GALACTOSIDASE/ALPHA-N-ACETYLGALACTOSAMINIDASE"/>
    <property type="match status" value="1"/>
</dbReference>
<keyword evidence="5 6" id="KW-0326">Glycosidase</keyword>
<dbReference type="SUPFAM" id="SSF51011">
    <property type="entry name" value="Glycosyl hydrolase domain"/>
    <property type="match status" value="1"/>
</dbReference>
<comment type="subunit">
    <text evidence="6">Homodimer.</text>
</comment>
<dbReference type="PANTHER" id="PTHR11452:SF83">
    <property type="entry name" value="ALPHA-GALACTOSIDASE"/>
    <property type="match status" value="1"/>
</dbReference>
<keyword evidence="2 6" id="KW-0378">Hydrolase</keyword>
<evidence type="ECO:0000313" key="9">
    <source>
        <dbReference type="Proteomes" id="UP001381693"/>
    </source>
</evidence>
<evidence type="ECO:0000256" key="2">
    <source>
        <dbReference type="ARBA" id="ARBA00022801"/>
    </source>
</evidence>
<comment type="caution">
    <text evidence="8">The sequence shown here is derived from an EMBL/GenBank/DDBJ whole genome shotgun (WGS) entry which is preliminary data.</text>
</comment>
<accession>A0AAN8XK59</accession>
<evidence type="ECO:0000256" key="5">
    <source>
        <dbReference type="ARBA" id="ARBA00023295"/>
    </source>
</evidence>
<dbReference type="GO" id="GO:0016139">
    <property type="term" value="P:glycoside catabolic process"/>
    <property type="evidence" value="ECO:0007669"/>
    <property type="project" value="TreeGrafter"/>
</dbReference>
<dbReference type="Pfam" id="PF17450">
    <property type="entry name" value="Melibiase_2_C"/>
    <property type="match status" value="1"/>
</dbReference>
<comment type="similarity">
    <text evidence="1 6">Belongs to the glycosyl hydrolase 27 family.</text>
</comment>
<gene>
    <name evidence="8" type="ORF">SK128_014487</name>
</gene>
<protein>
    <recommendedName>
        <fullName evidence="6">Alpha-galactosidase</fullName>
        <ecNumber evidence="6">3.2.1.-</ecNumber>
    </recommendedName>
</protein>
<dbReference type="GO" id="GO:0005737">
    <property type="term" value="C:cytoplasm"/>
    <property type="evidence" value="ECO:0007669"/>
    <property type="project" value="TreeGrafter"/>
</dbReference>
<dbReference type="Proteomes" id="UP001381693">
    <property type="component" value="Unassembled WGS sequence"/>
</dbReference>
<dbReference type="GO" id="GO:0004557">
    <property type="term" value="F:alpha-galactosidase activity"/>
    <property type="evidence" value="ECO:0007669"/>
    <property type="project" value="TreeGrafter"/>
</dbReference>
<feature type="domain" description="Alpha galactosidase A C-terminal" evidence="7">
    <location>
        <begin position="146"/>
        <end position="234"/>
    </location>
</feature>
<dbReference type="InterPro" id="IPR013785">
    <property type="entry name" value="Aldolase_TIM"/>
</dbReference>
<dbReference type="Gene3D" id="2.60.40.1180">
    <property type="entry name" value="Golgi alpha-mannosidase II"/>
    <property type="match status" value="1"/>
</dbReference>
<keyword evidence="4" id="KW-0325">Glycoprotein</keyword>
<keyword evidence="3 6" id="KW-1015">Disulfide bond</keyword>
<proteinExistence type="inferred from homology"/>
<dbReference type="SUPFAM" id="SSF51445">
    <property type="entry name" value="(Trans)glycosidases"/>
    <property type="match status" value="1"/>
</dbReference>
<dbReference type="EMBL" id="JAXCGZ010006163">
    <property type="protein sequence ID" value="KAK7080045.1"/>
    <property type="molecule type" value="Genomic_DNA"/>
</dbReference>
<dbReference type="PRINTS" id="PR00740">
    <property type="entry name" value="GLHYDRLASE27"/>
</dbReference>
<dbReference type="EC" id="3.2.1.-" evidence="6"/>
<organism evidence="8 9">
    <name type="scientific">Halocaridina rubra</name>
    <name type="common">Hawaiian red shrimp</name>
    <dbReference type="NCBI Taxonomy" id="373956"/>
    <lineage>
        <taxon>Eukaryota</taxon>
        <taxon>Metazoa</taxon>
        <taxon>Ecdysozoa</taxon>
        <taxon>Arthropoda</taxon>
        <taxon>Crustacea</taxon>
        <taxon>Multicrustacea</taxon>
        <taxon>Malacostraca</taxon>
        <taxon>Eumalacostraca</taxon>
        <taxon>Eucarida</taxon>
        <taxon>Decapoda</taxon>
        <taxon>Pleocyemata</taxon>
        <taxon>Caridea</taxon>
        <taxon>Atyoidea</taxon>
        <taxon>Atyidae</taxon>
        <taxon>Halocaridina</taxon>
    </lineage>
</organism>
<evidence type="ECO:0000256" key="6">
    <source>
        <dbReference type="RuleBase" id="RU361168"/>
    </source>
</evidence>
<evidence type="ECO:0000313" key="8">
    <source>
        <dbReference type="EMBL" id="KAK7080045.1"/>
    </source>
</evidence>
<dbReference type="Pfam" id="PF16499">
    <property type="entry name" value="Melibiase_2"/>
    <property type="match status" value="1"/>
</dbReference>
<keyword evidence="9" id="KW-1185">Reference proteome</keyword>
<dbReference type="Gene3D" id="3.20.20.70">
    <property type="entry name" value="Aldolase class I"/>
    <property type="match status" value="1"/>
</dbReference>
<dbReference type="InterPro" id="IPR017853">
    <property type="entry name" value="GH"/>
</dbReference>
<name>A0AAN8XK59_HALRR</name>
<dbReference type="CDD" id="cd14792">
    <property type="entry name" value="GH27"/>
    <property type="match status" value="1"/>
</dbReference>
<dbReference type="GO" id="GO:0009311">
    <property type="term" value="P:oligosaccharide metabolic process"/>
    <property type="evidence" value="ECO:0007669"/>
    <property type="project" value="TreeGrafter"/>
</dbReference>
<dbReference type="InterPro" id="IPR035373">
    <property type="entry name" value="Melibiase/NAGA_C"/>
</dbReference>